<dbReference type="Gene3D" id="1.20.120.530">
    <property type="entry name" value="GntR ligand-binding domain-like"/>
    <property type="match status" value="1"/>
</dbReference>
<organism evidence="5 6">
    <name type="scientific">Pseudooceanicola spongiae</name>
    <dbReference type="NCBI Taxonomy" id="2613965"/>
    <lineage>
        <taxon>Bacteria</taxon>
        <taxon>Pseudomonadati</taxon>
        <taxon>Pseudomonadota</taxon>
        <taxon>Alphaproteobacteria</taxon>
        <taxon>Rhodobacterales</taxon>
        <taxon>Paracoccaceae</taxon>
        <taxon>Pseudooceanicola</taxon>
    </lineage>
</organism>
<evidence type="ECO:0000313" key="6">
    <source>
        <dbReference type="Proteomes" id="UP000594118"/>
    </source>
</evidence>
<dbReference type="SUPFAM" id="SSF48008">
    <property type="entry name" value="GntR ligand-binding domain-like"/>
    <property type="match status" value="1"/>
</dbReference>
<dbReference type="PRINTS" id="PR00035">
    <property type="entry name" value="HTHGNTR"/>
</dbReference>
<dbReference type="KEGG" id="pshq:F3W81_09255"/>
<keyword evidence="6" id="KW-1185">Reference proteome</keyword>
<reference evidence="5 6" key="1">
    <citation type="submission" date="2019-10" db="EMBL/GenBank/DDBJ databases">
        <title>Pseudopuniceibacterium sp. HQ09 islated from Antarctica.</title>
        <authorList>
            <person name="Liao L."/>
            <person name="Su S."/>
            <person name="Chen B."/>
            <person name="Yu Y."/>
        </authorList>
    </citation>
    <scope>NUCLEOTIDE SEQUENCE [LARGE SCALE GENOMIC DNA]</scope>
    <source>
        <strain evidence="5 6">HQ09</strain>
    </source>
</reference>
<dbReference type="SMART" id="SM00345">
    <property type="entry name" value="HTH_GNTR"/>
    <property type="match status" value="1"/>
</dbReference>
<dbReference type="InterPro" id="IPR036388">
    <property type="entry name" value="WH-like_DNA-bd_sf"/>
</dbReference>
<name>A0A7L9WM23_9RHOB</name>
<evidence type="ECO:0000256" key="3">
    <source>
        <dbReference type="ARBA" id="ARBA00023163"/>
    </source>
</evidence>
<dbReference type="InterPro" id="IPR036390">
    <property type="entry name" value="WH_DNA-bd_sf"/>
</dbReference>
<dbReference type="PANTHER" id="PTHR43537">
    <property type="entry name" value="TRANSCRIPTIONAL REGULATOR, GNTR FAMILY"/>
    <property type="match status" value="1"/>
</dbReference>
<keyword evidence="1" id="KW-0805">Transcription regulation</keyword>
<dbReference type="Gene3D" id="1.10.10.10">
    <property type="entry name" value="Winged helix-like DNA-binding domain superfamily/Winged helix DNA-binding domain"/>
    <property type="match status" value="1"/>
</dbReference>
<dbReference type="CDD" id="cd07377">
    <property type="entry name" value="WHTH_GntR"/>
    <property type="match status" value="1"/>
</dbReference>
<dbReference type="InterPro" id="IPR000524">
    <property type="entry name" value="Tscrpt_reg_HTH_GntR"/>
</dbReference>
<dbReference type="RefSeq" id="WP_193083299.1">
    <property type="nucleotide sequence ID" value="NZ_CP045201.1"/>
</dbReference>
<dbReference type="Pfam" id="PF07729">
    <property type="entry name" value="FCD"/>
    <property type="match status" value="1"/>
</dbReference>
<feature type="domain" description="HTH gntR-type" evidence="4">
    <location>
        <begin position="17"/>
        <end position="87"/>
    </location>
</feature>
<dbReference type="PANTHER" id="PTHR43537:SF5">
    <property type="entry name" value="UXU OPERON TRANSCRIPTIONAL REGULATOR"/>
    <property type="match status" value="1"/>
</dbReference>
<proteinExistence type="predicted"/>
<dbReference type="GO" id="GO:0003700">
    <property type="term" value="F:DNA-binding transcription factor activity"/>
    <property type="evidence" value="ECO:0007669"/>
    <property type="project" value="InterPro"/>
</dbReference>
<dbReference type="SMART" id="SM00895">
    <property type="entry name" value="FCD"/>
    <property type="match status" value="1"/>
</dbReference>
<evidence type="ECO:0000313" key="5">
    <source>
        <dbReference type="EMBL" id="QOL80983.1"/>
    </source>
</evidence>
<dbReference type="Pfam" id="PF00392">
    <property type="entry name" value="GntR"/>
    <property type="match status" value="1"/>
</dbReference>
<dbReference type="SUPFAM" id="SSF46785">
    <property type="entry name" value="Winged helix' DNA-binding domain"/>
    <property type="match status" value="1"/>
</dbReference>
<keyword evidence="2" id="KW-0238">DNA-binding</keyword>
<dbReference type="GO" id="GO:0003677">
    <property type="term" value="F:DNA binding"/>
    <property type="evidence" value="ECO:0007669"/>
    <property type="project" value="UniProtKB-KW"/>
</dbReference>
<evidence type="ECO:0000256" key="2">
    <source>
        <dbReference type="ARBA" id="ARBA00023125"/>
    </source>
</evidence>
<dbReference type="EMBL" id="CP045201">
    <property type="protein sequence ID" value="QOL80983.1"/>
    <property type="molecule type" value="Genomic_DNA"/>
</dbReference>
<gene>
    <name evidence="5" type="ORF">F3W81_09255</name>
</gene>
<protein>
    <submittedName>
        <fullName evidence="5">FCD domain-containing protein</fullName>
    </submittedName>
</protein>
<dbReference type="PROSITE" id="PS50949">
    <property type="entry name" value="HTH_GNTR"/>
    <property type="match status" value="1"/>
</dbReference>
<dbReference type="InterPro" id="IPR011711">
    <property type="entry name" value="GntR_C"/>
</dbReference>
<dbReference type="AlphaFoldDB" id="A0A7L9WM23"/>
<accession>A0A7L9WM23</accession>
<sequence length="257" mass="28992">MKNREIFDGDKAAPARRSRPVQVADQIKDWVVEQGLRMGDRLPSEAELIARFAMSKGTIREAMRILEAQGLVKTRTGPGGGSFVHEVSGERARALLGNYFYFRDLTLKDIYQMRRLLEPELVASLAGTLTAEQLAELETVIASYDAPSVTVDEEREQHVASLRFHQLLAGFARNELLGFVIGFMAQILSDLTVYRHLYAPPNRELWQRGRAFQLELVEALRMGDADRARQVMADHMATAESLMEGQEALMLKRFLTP</sequence>
<dbReference type="Proteomes" id="UP000594118">
    <property type="component" value="Chromosome"/>
</dbReference>
<evidence type="ECO:0000256" key="1">
    <source>
        <dbReference type="ARBA" id="ARBA00023015"/>
    </source>
</evidence>
<dbReference type="InterPro" id="IPR008920">
    <property type="entry name" value="TF_FadR/GntR_C"/>
</dbReference>
<evidence type="ECO:0000259" key="4">
    <source>
        <dbReference type="PROSITE" id="PS50949"/>
    </source>
</evidence>
<keyword evidence="3" id="KW-0804">Transcription</keyword>